<reference evidence="1 2" key="1">
    <citation type="journal article" date="2013" name="PLoS Genet.">
        <title>The genome and development-dependent transcriptomes of Pyronema confluens: a window into fungal evolution.</title>
        <authorList>
            <person name="Traeger S."/>
            <person name="Altegoer F."/>
            <person name="Freitag M."/>
            <person name="Gabaldon T."/>
            <person name="Kempken F."/>
            <person name="Kumar A."/>
            <person name="Marcet-Houben M."/>
            <person name="Poggeler S."/>
            <person name="Stajich J.E."/>
            <person name="Nowrousian M."/>
        </authorList>
    </citation>
    <scope>NUCLEOTIDE SEQUENCE [LARGE SCALE GENOMIC DNA]</scope>
    <source>
        <strain evidence="2">CBS 100304</strain>
        <tissue evidence="1">Vegetative mycelium</tissue>
    </source>
</reference>
<sequence length="51" mass="6150">MKISLRRMEHISTFLYHSSPRLLEFPTHLPETRTRFQHGITRRCQGHLGLY</sequence>
<accession>U4LJ10</accession>
<protein>
    <submittedName>
        <fullName evidence="1">Uncharacterized protein</fullName>
    </submittedName>
</protein>
<dbReference type="EMBL" id="HF936505">
    <property type="protein sequence ID" value="CCX16729.1"/>
    <property type="molecule type" value="Genomic_DNA"/>
</dbReference>
<proteinExistence type="predicted"/>
<organism evidence="1 2">
    <name type="scientific">Pyronema omphalodes (strain CBS 100304)</name>
    <name type="common">Pyronema confluens</name>
    <dbReference type="NCBI Taxonomy" id="1076935"/>
    <lineage>
        <taxon>Eukaryota</taxon>
        <taxon>Fungi</taxon>
        <taxon>Dikarya</taxon>
        <taxon>Ascomycota</taxon>
        <taxon>Pezizomycotina</taxon>
        <taxon>Pezizomycetes</taxon>
        <taxon>Pezizales</taxon>
        <taxon>Pyronemataceae</taxon>
        <taxon>Pyronema</taxon>
    </lineage>
</organism>
<dbReference type="AlphaFoldDB" id="U4LJ10"/>
<dbReference type="Proteomes" id="UP000018144">
    <property type="component" value="Unassembled WGS sequence"/>
</dbReference>
<evidence type="ECO:0000313" key="1">
    <source>
        <dbReference type="EMBL" id="CCX16729.1"/>
    </source>
</evidence>
<evidence type="ECO:0000313" key="2">
    <source>
        <dbReference type="Proteomes" id="UP000018144"/>
    </source>
</evidence>
<gene>
    <name evidence="1" type="ORF">PCON_03474</name>
</gene>
<name>U4LJ10_PYROM</name>
<keyword evidence="2" id="KW-1185">Reference proteome</keyword>